<dbReference type="Proteomes" id="UP001142444">
    <property type="component" value="Unassembled WGS sequence"/>
</dbReference>
<comment type="caution">
    <text evidence="2">The sequence shown here is derived from an EMBL/GenBank/DDBJ whole genome shotgun (WGS) entry which is preliminary data.</text>
</comment>
<dbReference type="SMART" id="SM00530">
    <property type="entry name" value="HTH_XRE"/>
    <property type="match status" value="1"/>
</dbReference>
<feature type="domain" description="HTH cro/C1-type" evidence="1">
    <location>
        <begin position="35"/>
        <end position="89"/>
    </location>
</feature>
<dbReference type="Pfam" id="PF01381">
    <property type="entry name" value="HTH_3"/>
    <property type="match status" value="1"/>
</dbReference>
<keyword evidence="3" id="KW-1185">Reference proteome</keyword>
<dbReference type="InterPro" id="IPR001387">
    <property type="entry name" value="Cro/C1-type_HTH"/>
</dbReference>
<dbReference type="PROSITE" id="PS50943">
    <property type="entry name" value="HTH_CROC1"/>
    <property type="match status" value="1"/>
</dbReference>
<accession>A0A9X4JDA9</accession>
<gene>
    <name evidence="2" type="ORF">OQ257_10830</name>
</gene>
<evidence type="ECO:0000313" key="2">
    <source>
        <dbReference type="EMBL" id="MDE8035652.1"/>
    </source>
</evidence>
<dbReference type="GO" id="GO:0003677">
    <property type="term" value="F:DNA binding"/>
    <property type="evidence" value="ECO:0007669"/>
    <property type="project" value="InterPro"/>
</dbReference>
<dbReference type="RefSeq" id="WP_275218459.1">
    <property type="nucleotide sequence ID" value="NZ_JAPHVQ010000013.1"/>
</dbReference>
<sequence length="102" mass="11589">MKETNLDVVLEQRSPEDKKLKLRQTLAEINVELKLSHLREELHITQQELAHKLNISQPSVVALEKRGNDIKLSSIQRYIDAIGGKIHLAVSLPTGKSVIYRL</sequence>
<dbReference type="CDD" id="cd00093">
    <property type="entry name" value="HTH_XRE"/>
    <property type="match status" value="1"/>
</dbReference>
<name>A0A9X4JDA9_ACTEU</name>
<protein>
    <submittedName>
        <fullName evidence="2">Helix-turn-helix domain-containing protein</fullName>
    </submittedName>
</protein>
<dbReference type="AlphaFoldDB" id="A0A9X4JDA9"/>
<dbReference type="InterPro" id="IPR010982">
    <property type="entry name" value="Lambda_DNA-bd_dom_sf"/>
</dbReference>
<evidence type="ECO:0000313" key="3">
    <source>
        <dbReference type="Proteomes" id="UP001142444"/>
    </source>
</evidence>
<organism evidence="2 3">
    <name type="scientific">Actinobacillus equuli subsp. equuli</name>
    <dbReference type="NCBI Taxonomy" id="202947"/>
    <lineage>
        <taxon>Bacteria</taxon>
        <taxon>Pseudomonadati</taxon>
        <taxon>Pseudomonadota</taxon>
        <taxon>Gammaproteobacteria</taxon>
        <taxon>Pasteurellales</taxon>
        <taxon>Pasteurellaceae</taxon>
        <taxon>Actinobacillus</taxon>
    </lineage>
</organism>
<dbReference type="Gene3D" id="1.10.260.40">
    <property type="entry name" value="lambda repressor-like DNA-binding domains"/>
    <property type="match status" value="1"/>
</dbReference>
<dbReference type="EMBL" id="JAPHVQ010000013">
    <property type="protein sequence ID" value="MDE8035652.1"/>
    <property type="molecule type" value="Genomic_DNA"/>
</dbReference>
<proteinExistence type="predicted"/>
<dbReference type="SUPFAM" id="SSF47413">
    <property type="entry name" value="lambda repressor-like DNA-binding domains"/>
    <property type="match status" value="1"/>
</dbReference>
<reference evidence="2" key="2">
    <citation type="journal article" date="2023" name="Pathogens">
        <title>Pathological Features and Genomic Characterization of an Actinobacillus equuli subsp. equuli Bearing Unique Virulence-Associated Genes from an Adult Horse with Pleuropneumonia.</title>
        <authorList>
            <person name="Kamali M."/>
            <person name="Carossino M."/>
            <person name="Del Piero F."/>
            <person name="Peak L."/>
            <person name="Mitchell M.S."/>
            <person name="Willette J."/>
            <person name="Baker R."/>
            <person name="Li F."/>
            <person name="Kenez A."/>
            <person name="Balasuriya U.B.R."/>
            <person name="Go Y.Y."/>
        </authorList>
    </citation>
    <scope>NUCLEOTIDE SEQUENCE</scope>
    <source>
        <strain evidence="2">4524</strain>
    </source>
</reference>
<reference evidence="2" key="1">
    <citation type="submission" date="2022-11" db="EMBL/GenBank/DDBJ databases">
        <authorList>
            <person name="Kamali M."/>
            <person name="Peak L."/>
            <person name="Go Y.Y."/>
            <person name="Balasuriya U.B.R."/>
            <person name="Carossino M."/>
        </authorList>
    </citation>
    <scope>NUCLEOTIDE SEQUENCE</scope>
    <source>
        <strain evidence="2">4524</strain>
    </source>
</reference>
<evidence type="ECO:0000259" key="1">
    <source>
        <dbReference type="PROSITE" id="PS50943"/>
    </source>
</evidence>